<comment type="caution">
    <text evidence="4">The sequence shown here is derived from an EMBL/GenBank/DDBJ whole genome shotgun (WGS) entry which is preliminary data.</text>
</comment>
<dbReference type="SUPFAM" id="SSF54631">
    <property type="entry name" value="CBS-domain pair"/>
    <property type="match status" value="1"/>
</dbReference>
<protein>
    <submittedName>
        <fullName evidence="4">CBS domain-containing protein</fullName>
    </submittedName>
</protein>
<keyword evidence="5" id="KW-1185">Reference proteome</keyword>
<sequence length="149" mass="17046">MAIKNYKQKEIDQNPPMEKKKVLDYMTSDLITFRLDTNVLDIADTLLEKRITGAPVLDDDGNLIGLIDDKDCLRIVVDTLYHNQPIVSHTAREYMSNVMKTVNIKTDILEVANIFLTTPYKRLLVVDDSGKLRGNISRRDILRAIHDMS</sequence>
<feature type="domain" description="CBS" evidence="3">
    <location>
        <begin position="26"/>
        <end position="86"/>
    </location>
</feature>
<dbReference type="InterPro" id="IPR046342">
    <property type="entry name" value="CBS_dom_sf"/>
</dbReference>
<proteinExistence type="predicted"/>
<dbReference type="PROSITE" id="PS51371">
    <property type="entry name" value="CBS"/>
    <property type="match status" value="2"/>
</dbReference>
<organism evidence="4 5">
    <name type="scientific">Membranihabitans marinus</name>
    <dbReference type="NCBI Taxonomy" id="1227546"/>
    <lineage>
        <taxon>Bacteria</taxon>
        <taxon>Pseudomonadati</taxon>
        <taxon>Bacteroidota</taxon>
        <taxon>Saprospiria</taxon>
        <taxon>Saprospirales</taxon>
        <taxon>Saprospiraceae</taxon>
        <taxon>Membranihabitans</taxon>
    </lineage>
</organism>
<dbReference type="Proteomes" id="UP000753961">
    <property type="component" value="Unassembled WGS sequence"/>
</dbReference>
<evidence type="ECO:0000256" key="2">
    <source>
        <dbReference type="PROSITE-ProRule" id="PRU00703"/>
    </source>
</evidence>
<evidence type="ECO:0000256" key="1">
    <source>
        <dbReference type="ARBA" id="ARBA00023122"/>
    </source>
</evidence>
<evidence type="ECO:0000259" key="3">
    <source>
        <dbReference type="PROSITE" id="PS51371"/>
    </source>
</evidence>
<dbReference type="SMART" id="SM00116">
    <property type="entry name" value="CBS"/>
    <property type="match status" value="2"/>
</dbReference>
<dbReference type="Gene3D" id="3.10.580.10">
    <property type="entry name" value="CBS-domain"/>
    <property type="match status" value="2"/>
</dbReference>
<dbReference type="Pfam" id="PF00571">
    <property type="entry name" value="CBS"/>
    <property type="match status" value="2"/>
</dbReference>
<dbReference type="EMBL" id="JAHVHU010000003">
    <property type="protein sequence ID" value="MBY5957024.1"/>
    <property type="molecule type" value="Genomic_DNA"/>
</dbReference>
<reference evidence="4" key="1">
    <citation type="submission" date="2021-06" db="EMBL/GenBank/DDBJ databases">
        <title>44 bacteria genomes isolated from Dapeng, Shenzhen.</title>
        <authorList>
            <person name="Zheng W."/>
            <person name="Yu S."/>
            <person name="Huang Y."/>
        </authorList>
    </citation>
    <scope>NUCLEOTIDE SEQUENCE</scope>
    <source>
        <strain evidence="4">DP5N28-2</strain>
    </source>
</reference>
<evidence type="ECO:0000313" key="5">
    <source>
        <dbReference type="Proteomes" id="UP000753961"/>
    </source>
</evidence>
<dbReference type="InterPro" id="IPR000644">
    <property type="entry name" value="CBS_dom"/>
</dbReference>
<evidence type="ECO:0000313" key="4">
    <source>
        <dbReference type="EMBL" id="MBY5957024.1"/>
    </source>
</evidence>
<dbReference type="PANTHER" id="PTHR43080">
    <property type="entry name" value="CBS DOMAIN-CONTAINING PROTEIN CBSX3, MITOCHONDRIAL"/>
    <property type="match status" value="1"/>
</dbReference>
<name>A0A953HJI2_9BACT</name>
<dbReference type="RefSeq" id="WP_222578548.1">
    <property type="nucleotide sequence ID" value="NZ_JAHVHU010000003.1"/>
</dbReference>
<dbReference type="InterPro" id="IPR051257">
    <property type="entry name" value="Diverse_CBS-Domain"/>
</dbReference>
<keyword evidence="1 2" id="KW-0129">CBS domain</keyword>
<dbReference type="PANTHER" id="PTHR43080:SF26">
    <property type="entry name" value="REGULATORY PROTEIN"/>
    <property type="match status" value="1"/>
</dbReference>
<feature type="domain" description="CBS" evidence="3">
    <location>
        <begin position="95"/>
        <end position="149"/>
    </location>
</feature>
<dbReference type="AlphaFoldDB" id="A0A953HJI2"/>
<gene>
    <name evidence="4" type="ORF">KUV50_02680</name>
</gene>
<accession>A0A953HJI2</accession>